<evidence type="ECO:0000313" key="10">
    <source>
        <dbReference type="EMBL" id="PNY09985.1"/>
    </source>
</evidence>
<sequence length="406" mass="44487">MVFSKSFYTYLTIISLLFNLFHFSYIEAQNDGFTVNLIRKRPNNIITNGVQAPTKAYLGQYLMELYIGTPPIKILAEVDTGSDLVWVQCVPCPGCYEQMNPMFDPLKSSTYNNISCDSPLCQQLYSHGCSPENICNYNYGYADNSVTNGLLAQETITLTSNTGKSVGVPKILFGCGHNDTGNFNDHEMGIIGLGNGPMSLISQLGPLSGGKKFSQCLVPFHTDISISSKMSFGKGSEVLGVDVVTTPLVSTEQDIQYRVTLLGISVEETFLPFDTNIAKGNIMIDSGTPPTYLPQALYDRVATEVRNRVSLKPISDDPSIGDQLCYRTQNNLNGPTLTFHFEGANVTLTPVQIFIPPKDGVFCLALAKNSGNDPSIYGNFAQSNYLIGFDLEKQVVSFKPTDCTKH</sequence>
<proteinExistence type="inferred from homology"/>
<feature type="domain" description="Peptidase A1" evidence="9">
    <location>
        <begin position="61"/>
        <end position="399"/>
    </location>
</feature>
<dbReference type="InterPro" id="IPR033121">
    <property type="entry name" value="PEPTIDASE_A1"/>
</dbReference>
<dbReference type="Gene3D" id="2.40.70.10">
    <property type="entry name" value="Acid Proteases"/>
    <property type="match status" value="2"/>
</dbReference>
<reference evidence="10 11" key="2">
    <citation type="journal article" date="2017" name="Front. Plant Sci.">
        <title>Gene Classification and Mining of Molecular Markers Useful in Red Clover (Trifolium pratense) Breeding.</title>
        <authorList>
            <person name="Istvanek J."/>
            <person name="Dluhosova J."/>
            <person name="Dluhos P."/>
            <person name="Patkova L."/>
            <person name="Nedelnik J."/>
            <person name="Repkova J."/>
        </authorList>
    </citation>
    <scope>NUCLEOTIDE SEQUENCE [LARGE SCALE GENOMIC DNA]</scope>
    <source>
        <strain evidence="11">cv. Tatra</strain>
        <tissue evidence="10">Young leaves</tissue>
    </source>
</reference>
<accession>A0A2K3P3W7</accession>
<protein>
    <submittedName>
        <fullName evidence="10">Aspartic proteinase nepenthesin-1</fullName>
    </submittedName>
</protein>
<dbReference type="GO" id="GO:0005576">
    <property type="term" value="C:extracellular region"/>
    <property type="evidence" value="ECO:0007669"/>
    <property type="project" value="UniProtKB-SubCell"/>
</dbReference>
<evidence type="ECO:0000256" key="7">
    <source>
        <dbReference type="ARBA" id="ARBA00023180"/>
    </source>
</evidence>
<comment type="similarity">
    <text evidence="2">Belongs to the peptidase A1 family.</text>
</comment>
<dbReference type="CDD" id="cd05476">
    <property type="entry name" value="pepsin_A_like_plant"/>
    <property type="match status" value="1"/>
</dbReference>
<dbReference type="InterPro" id="IPR032861">
    <property type="entry name" value="TAXi_N"/>
</dbReference>
<dbReference type="GO" id="GO:0006508">
    <property type="term" value="P:proteolysis"/>
    <property type="evidence" value="ECO:0007669"/>
    <property type="project" value="UniProtKB-KW"/>
</dbReference>
<gene>
    <name evidence="10" type="ORF">L195_g006548</name>
</gene>
<dbReference type="InterPro" id="IPR034161">
    <property type="entry name" value="Pepsin-like_plant"/>
</dbReference>
<dbReference type="InterPro" id="IPR032799">
    <property type="entry name" value="TAXi_C"/>
</dbReference>
<name>A0A2K3P3W7_TRIPR</name>
<keyword evidence="7" id="KW-0325">Glycoprotein</keyword>
<evidence type="ECO:0000256" key="5">
    <source>
        <dbReference type="ARBA" id="ARBA00022750"/>
    </source>
</evidence>
<comment type="subcellular location">
    <subcellularLocation>
        <location evidence="1">Secreted</location>
    </subcellularLocation>
</comment>
<comment type="caution">
    <text evidence="10">The sequence shown here is derived from an EMBL/GenBank/DDBJ whole genome shotgun (WGS) entry which is preliminary data.</text>
</comment>
<keyword evidence="3" id="KW-0964">Secreted</keyword>
<dbReference type="InterPro" id="IPR021109">
    <property type="entry name" value="Peptidase_aspartic_dom_sf"/>
</dbReference>
<organism evidence="10 11">
    <name type="scientific">Trifolium pratense</name>
    <name type="common">Red clover</name>
    <dbReference type="NCBI Taxonomy" id="57577"/>
    <lineage>
        <taxon>Eukaryota</taxon>
        <taxon>Viridiplantae</taxon>
        <taxon>Streptophyta</taxon>
        <taxon>Embryophyta</taxon>
        <taxon>Tracheophyta</taxon>
        <taxon>Spermatophyta</taxon>
        <taxon>Magnoliopsida</taxon>
        <taxon>eudicotyledons</taxon>
        <taxon>Gunneridae</taxon>
        <taxon>Pentapetalae</taxon>
        <taxon>rosids</taxon>
        <taxon>fabids</taxon>
        <taxon>Fabales</taxon>
        <taxon>Fabaceae</taxon>
        <taxon>Papilionoideae</taxon>
        <taxon>50 kb inversion clade</taxon>
        <taxon>NPAAA clade</taxon>
        <taxon>Hologalegina</taxon>
        <taxon>IRL clade</taxon>
        <taxon>Trifolieae</taxon>
        <taxon>Trifolium</taxon>
    </lineage>
</organism>
<keyword evidence="6" id="KW-0378">Hydrolase</keyword>
<reference evidence="10 11" key="1">
    <citation type="journal article" date="2014" name="Am. J. Bot.">
        <title>Genome assembly and annotation for red clover (Trifolium pratense; Fabaceae).</title>
        <authorList>
            <person name="Istvanek J."/>
            <person name="Jaros M."/>
            <person name="Krenek A."/>
            <person name="Repkova J."/>
        </authorList>
    </citation>
    <scope>NUCLEOTIDE SEQUENCE [LARGE SCALE GENOMIC DNA]</scope>
    <source>
        <strain evidence="11">cv. Tatra</strain>
        <tissue evidence="10">Young leaves</tissue>
    </source>
</reference>
<dbReference type="Proteomes" id="UP000236291">
    <property type="component" value="Unassembled WGS sequence"/>
</dbReference>
<dbReference type="Pfam" id="PF14541">
    <property type="entry name" value="TAXi_C"/>
    <property type="match status" value="1"/>
</dbReference>
<keyword evidence="8" id="KW-1133">Transmembrane helix</keyword>
<feature type="transmembrane region" description="Helical" evidence="8">
    <location>
        <begin position="7"/>
        <end position="26"/>
    </location>
</feature>
<dbReference type="FunFam" id="2.40.70.10:FF:000031">
    <property type="entry name" value="Aspartyl protease AED1"/>
    <property type="match status" value="1"/>
</dbReference>
<evidence type="ECO:0000313" key="11">
    <source>
        <dbReference type="Proteomes" id="UP000236291"/>
    </source>
</evidence>
<dbReference type="GO" id="GO:0004190">
    <property type="term" value="F:aspartic-type endopeptidase activity"/>
    <property type="evidence" value="ECO:0007669"/>
    <property type="project" value="UniProtKB-KW"/>
</dbReference>
<keyword evidence="5" id="KW-0064">Aspartyl protease</keyword>
<evidence type="ECO:0000259" key="9">
    <source>
        <dbReference type="PROSITE" id="PS51767"/>
    </source>
</evidence>
<evidence type="ECO:0000256" key="3">
    <source>
        <dbReference type="ARBA" id="ARBA00022525"/>
    </source>
</evidence>
<dbReference type="FunFam" id="2.40.70.10:FF:000050">
    <property type="entry name" value="Aspartic proteinase CDR1"/>
    <property type="match status" value="1"/>
</dbReference>
<dbReference type="SUPFAM" id="SSF50630">
    <property type="entry name" value="Acid proteases"/>
    <property type="match status" value="1"/>
</dbReference>
<dbReference type="PANTHER" id="PTHR47967:SF39">
    <property type="entry name" value="ASPARTYL PROTEASE FAMILY PROTEIN, PUTATIVE-RELATED"/>
    <property type="match status" value="1"/>
</dbReference>
<dbReference type="PANTHER" id="PTHR47967">
    <property type="entry name" value="OS07G0603500 PROTEIN-RELATED"/>
    <property type="match status" value="1"/>
</dbReference>
<dbReference type="STRING" id="57577.A0A2K3P3W7"/>
<evidence type="ECO:0000256" key="8">
    <source>
        <dbReference type="SAM" id="Phobius"/>
    </source>
</evidence>
<evidence type="ECO:0000256" key="2">
    <source>
        <dbReference type="ARBA" id="ARBA00007447"/>
    </source>
</evidence>
<keyword evidence="4" id="KW-0645">Protease</keyword>
<keyword evidence="8" id="KW-0472">Membrane</keyword>
<evidence type="ECO:0000256" key="6">
    <source>
        <dbReference type="ARBA" id="ARBA00022801"/>
    </source>
</evidence>
<evidence type="ECO:0000256" key="1">
    <source>
        <dbReference type="ARBA" id="ARBA00004613"/>
    </source>
</evidence>
<dbReference type="PROSITE" id="PS51767">
    <property type="entry name" value="PEPTIDASE_A1"/>
    <property type="match status" value="1"/>
</dbReference>
<dbReference type="EMBL" id="ASHM01003510">
    <property type="protein sequence ID" value="PNY09985.1"/>
    <property type="molecule type" value="Genomic_DNA"/>
</dbReference>
<dbReference type="Pfam" id="PF14543">
    <property type="entry name" value="TAXi_N"/>
    <property type="match status" value="1"/>
</dbReference>
<keyword evidence="8" id="KW-0812">Transmembrane</keyword>
<evidence type="ECO:0000256" key="4">
    <source>
        <dbReference type="ARBA" id="ARBA00022670"/>
    </source>
</evidence>
<dbReference type="InterPro" id="IPR051708">
    <property type="entry name" value="Plant_Aspart_Prot_A1"/>
</dbReference>
<dbReference type="AlphaFoldDB" id="A0A2K3P3W7"/>